<evidence type="ECO:0000313" key="2">
    <source>
        <dbReference type="Proteomes" id="UP001596157"/>
    </source>
</evidence>
<keyword evidence="2" id="KW-1185">Reference proteome</keyword>
<comment type="caution">
    <text evidence="1">The sequence shown here is derived from an EMBL/GenBank/DDBJ whole genome shotgun (WGS) entry which is preliminary data.</text>
</comment>
<dbReference type="RefSeq" id="WP_378247942.1">
    <property type="nucleotide sequence ID" value="NZ_JBHSKF010000005.1"/>
</dbReference>
<protein>
    <submittedName>
        <fullName evidence="1">Uncharacterized protein</fullName>
    </submittedName>
</protein>
<dbReference type="Proteomes" id="UP001596157">
    <property type="component" value="Unassembled WGS sequence"/>
</dbReference>
<accession>A0ABW0ELE3</accession>
<evidence type="ECO:0000313" key="1">
    <source>
        <dbReference type="EMBL" id="MFC5288222.1"/>
    </source>
</evidence>
<reference evidence="2" key="1">
    <citation type="journal article" date="2019" name="Int. J. Syst. Evol. Microbiol.">
        <title>The Global Catalogue of Microorganisms (GCM) 10K type strain sequencing project: providing services to taxonomists for standard genome sequencing and annotation.</title>
        <authorList>
            <consortium name="The Broad Institute Genomics Platform"/>
            <consortium name="The Broad Institute Genome Sequencing Center for Infectious Disease"/>
            <person name="Wu L."/>
            <person name="Ma J."/>
        </authorList>
    </citation>
    <scope>NUCLEOTIDE SEQUENCE [LARGE SCALE GENOMIC DNA]</scope>
    <source>
        <strain evidence="2">CCUG 59778</strain>
    </source>
</reference>
<organism evidence="1 2">
    <name type="scientific">Actinokineospora guangxiensis</name>
    <dbReference type="NCBI Taxonomy" id="1490288"/>
    <lineage>
        <taxon>Bacteria</taxon>
        <taxon>Bacillati</taxon>
        <taxon>Actinomycetota</taxon>
        <taxon>Actinomycetes</taxon>
        <taxon>Pseudonocardiales</taxon>
        <taxon>Pseudonocardiaceae</taxon>
        <taxon>Actinokineospora</taxon>
    </lineage>
</organism>
<proteinExistence type="predicted"/>
<name>A0ABW0ELE3_9PSEU</name>
<dbReference type="EMBL" id="JBHSKF010000005">
    <property type="protein sequence ID" value="MFC5288222.1"/>
    <property type="molecule type" value="Genomic_DNA"/>
</dbReference>
<gene>
    <name evidence="1" type="ORF">ACFPM7_14270</name>
</gene>
<sequence>MTRINSKAFFSAVLKAIACTRNSNTDQAQYAVGVLEPASRIRAFEAELGDRELAHPEAEQVLGWLETTFETKGTPDEERSYYRGRIAELSGLTLVRAGVAA</sequence>